<dbReference type="InterPro" id="IPR014211">
    <property type="entry name" value="Spore_III_AD"/>
</dbReference>
<accession>A0A151B6X7</accession>
<dbReference type="InterPro" id="IPR025664">
    <property type="entry name" value="Spore_III_AC/AD"/>
</dbReference>
<gene>
    <name evidence="2" type="ORF">CLTEP_00810</name>
</gene>
<dbReference type="NCBIfam" id="TIGR02849">
    <property type="entry name" value="spore_III_AD"/>
    <property type="match status" value="1"/>
</dbReference>
<dbReference type="AlphaFoldDB" id="A0A151B6X7"/>
<keyword evidence="1" id="KW-0472">Membrane</keyword>
<dbReference type="RefSeq" id="WP_066820872.1">
    <property type="nucleotide sequence ID" value="NZ_LTBA01000001.1"/>
</dbReference>
<dbReference type="PATRIC" id="fig|1121338.3.peg.83"/>
<dbReference type="STRING" id="1121338.CLTEP_00810"/>
<protein>
    <submittedName>
        <fullName evidence="2">Stage III sporulation protein AC/AD protein family protein</fullName>
    </submittedName>
</protein>
<reference evidence="2 3" key="1">
    <citation type="submission" date="2016-02" db="EMBL/GenBank/DDBJ databases">
        <title>Genome sequence of Clostridium tepidiprofundi DSM 19306.</title>
        <authorList>
            <person name="Poehlein A."/>
            <person name="Daniel R."/>
        </authorList>
    </citation>
    <scope>NUCLEOTIDE SEQUENCE [LARGE SCALE GENOMIC DNA]</scope>
    <source>
        <strain evidence="2 3">DSM 19306</strain>
    </source>
</reference>
<feature type="transmembrane region" description="Helical" evidence="1">
    <location>
        <begin position="66"/>
        <end position="86"/>
    </location>
</feature>
<dbReference type="OrthoDB" id="1682150at2"/>
<sequence>MEIIKITLFAFTALFIILIFKGRRDDIAVLISLFSGVILIMFILPKIAMILNFIKLLANKANIDFGYLNIIFKILGIAYLGTFSAAICKDAGESMLASKVEIVTKILILAMSVPILMAVLNSILKII</sequence>
<keyword evidence="1" id="KW-1133">Transmembrane helix</keyword>
<feature type="transmembrane region" description="Helical" evidence="1">
    <location>
        <begin position="34"/>
        <end position="54"/>
    </location>
</feature>
<organism evidence="2 3">
    <name type="scientific">Clostridium tepidiprofundi DSM 19306</name>
    <dbReference type="NCBI Taxonomy" id="1121338"/>
    <lineage>
        <taxon>Bacteria</taxon>
        <taxon>Bacillati</taxon>
        <taxon>Bacillota</taxon>
        <taxon>Clostridia</taxon>
        <taxon>Eubacteriales</taxon>
        <taxon>Clostridiaceae</taxon>
        <taxon>Clostridium</taxon>
    </lineage>
</organism>
<proteinExistence type="predicted"/>
<evidence type="ECO:0000313" key="3">
    <source>
        <dbReference type="Proteomes" id="UP000075531"/>
    </source>
</evidence>
<evidence type="ECO:0000256" key="1">
    <source>
        <dbReference type="SAM" id="Phobius"/>
    </source>
</evidence>
<keyword evidence="1" id="KW-0812">Transmembrane</keyword>
<comment type="caution">
    <text evidence="2">The sequence shown here is derived from an EMBL/GenBank/DDBJ whole genome shotgun (WGS) entry which is preliminary data.</text>
</comment>
<dbReference type="EMBL" id="LTBA01000001">
    <property type="protein sequence ID" value="KYH35688.1"/>
    <property type="molecule type" value="Genomic_DNA"/>
</dbReference>
<dbReference type="Pfam" id="PF06686">
    <property type="entry name" value="SpoIIIAC"/>
    <property type="match status" value="2"/>
</dbReference>
<keyword evidence="3" id="KW-1185">Reference proteome</keyword>
<dbReference type="Proteomes" id="UP000075531">
    <property type="component" value="Unassembled WGS sequence"/>
</dbReference>
<feature type="transmembrane region" description="Helical" evidence="1">
    <location>
        <begin position="106"/>
        <end position="124"/>
    </location>
</feature>
<name>A0A151B6X7_9CLOT</name>
<evidence type="ECO:0000313" key="2">
    <source>
        <dbReference type="EMBL" id="KYH35688.1"/>
    </source>
</evidence>